<dbReference type="InterPro" id="IPR052336">
    <property type="entry name" value="MlaD_Phospholipid_Transporter"/>
</dbReference>
<feature type="compositionally biased region" description="Low complexity" evidence="1">
    <location>
        <begin position="361"/>
        <end position="370"/>
    </location>
</feature>
<dbReference type="EMBL" id="PSZC01000013">
    <property type="protein sequence ID" value="PPJ36526.1"/>
    <property type="molecule type" value="Genomic_DNA"/>
</dbReference>
<evidence type="ECO:0000313" key="5">
    <source>
        <dbReference type="Proteomes" id="UP000239874"/>
    </source>
</evidence>
<dbReference type="NCBIfam" id="TIGR00996">
    <property type="entry name" value="Mtu_fam_mce"/>
    <property type="match status" value="1"/>
</dbReference>
<reference evidence="4 5" key="1">
    <citation type="submission" date="2018-02" db="EMBL/GenBank/DDBJ databases">
        <title>8 Nocardia nova and 1 Nocardia cyriacigeorgica strain used for evolution to TMP-SMX.</title>
        <authorList>
            <person name="Mehta H."/>
            <person name="Weng J."/>
            <person name="Shamoo Y."/>
        </authorList>
    </citation>
    <scope>NUCLEOTIDE SEQUENCE [LARGE SCALE GENOMIC DNA]</scope>
    <source>
        <strain evidence="4 5">MDA3139</strain>
    </source>
</reference>
<dbReference type="PANTHER" id="PTHR33371:SF18">
    <property type="entry name" value="MCE-FAMILY PROTEIN MCE3C"/>
    <property type="match status" value="1"/>
</dbReference>
<organism evidence="4 5">
    <name type="scientific">Nocardia nova</name>
    <dbReference type="NCBI Taxonomy" id="37330"/>
    <lineage>
        <taxon>Bacteria</taxon>
        <taxon>Bacillati</taxon>
        <taxon>Actinomycetota</taxon>
        <taxon>Actinomycetes</taxon>
        <taxon>Mycobacteriales</taxon>
        <taxon>Nocardiaceae</taxon>
        <taxon>Nocardia</taxon>
    </lineage>
</organism>
<dbReference type="AlphaFoldDB" id="A0A2S6AMV5"/>
<protein>
    <submittedName>
        <fullName evidence="4">Mammalian cell entry protein</fullName>
    </submittedName>
</protein>
<dbReference type="Pfam" id="PF11887">
    <property type="entry name" value="Mce4_CUP1"/>
    <property type="match status" value="1"/>
</dbReference>
<dbReference type="GO" id="GO:0005576">
    <property type="term" value="C:extracellular region"/>
    <property type="evidence" value="ECO:0007669"/>
    <property type="project" value="TreeGrafter"/>
</dbReference>
<feature type="region of interest" description="Disordered" evidence="1">
    <location>
        <begin position="332"/>
        <end position="383"/>
    </location>
</feature>
<dbReference type="RefSeq" id="WP_104380062.1">
    <property type="nucleotide sequence ID" value="NZ_PSZC01000013.1"/>
</dbReference>
<feature type="compositionally biased region" description="Pro residues" evidence="1">
    <location>
        <begin position="371"/>
        <end position="383"/>
    </location>
</feature>
<dbReference type="InterPro" id="IPR024516">
    <property type="entry name" value="Mce_C"/>
</dbReference>
<evidence type="ECO:0000259" key="3">
    <source>
        <dbReference type="Pfam" id="PF11887"/>
    </source>
</evidence>
<dbReference type="PANTHER" id="PTHR33371">
    <property type="entry name" value="INTERMEMBRANE PHOSPHOLIPID TRANSPORT SYSTEM BINDING PROTEIN MLAD-RELATED"/>
    <property type="match status" value="1"/>
</dbReference>
<proteinExistence type="predicted"/>
<dbReference type="PRINTS" id="PR01782">
    <property type="entry name" value="MCEVIRFACTOR"/>
</dbReference>
<comment type="caution">
    <text evidence="4">The sequence shown here is derived from an EMBL/GenBank/DDBJ whole genome shotgun (WGS) entry which is preliminary data.</text>
</comment>
<dbReference type="InterPro" id="IPR005693">
    <property type="entry name" value="Mce"/>
</dbReference>
<evidence type="ECO:0000313" key="4">
    <source>
        <dbReference type="EMBL" id="PPJ36526.1"/>
    </source>
</evidence>
<feature type="domain" description="Mammalian cell entry C-terminal" evidence="3">
    <location>
        <begin position="120"/>
        <end position="300"/>
    </location>
</feature>
<dbReference type="Proteomes" id="UP000239874">
    <property type="component" value="Unassembled WGS sequence"/>
</dbReference>
<evidence type="ECO:0000259" key="2">
    <source>
        <dbReference type="Pfam" id="PF02470"/>
    </source>
</evidence>
<name>A0A2S6AMV5_9NOCA</name>
<gene>
    <name evidence="4" type="ORF">C5E45_19035</name>
</gene>
<feature type="compositionally biased region" description="Pro residues" evidence="1">
    <location>
        <begin position="349"/>
        <end position="360"/>
    </location>
</feature>
<feature type="domain" description="Mce/MlaD" evidence="2">
    <location>
        <begin position="39"/>
        <end position="113"/>
    </location>
</feature>
<dbReference type="InterPro" id="IPR003399">
    <property type="entry name" value="Mce/MlaD"/>
</dbReference>
<dbReference type="Pfam" id="PF02470">
    <property type="entry name" value="MlaD"/>
    <property type="match status" value="1"/>
</dbReference>
<accession>A0A2S6AMV5</accession>
<sequence>MKHFSERNPLVVGAIGCAVTIGLMAAALEYDKVPGFSHTTDYSAYFAEAGGLKTGNKVQVSGYSVGKVTGVRLDGDRVRVSFQMDKDIRLGETTEAAIKTETVLGAKQLAVTPRGQGHLHTTIPLSRTTSPYQLPDAIGDLTTTISGLDTGKLSDALGTLSQTLHDTPADLKQALDGVTRLSTVLNQRDDNLRNLLGNAQQVTSVLSERSKQIGTLIVDANTLLTELRSQDQALEHLMADVSEVSRQISGLVADNRKELGPALEKVNTVLDILDRHKKEIQTSLTRLDSYAMSLGESVGSGPFFKAYLQNLLPGQFLQPFVQAAFGDMGLNPDQLLPSQLPPEAKRPDPAPPAPAPPLLPALPGLQLPAIPGLPLPPAPQPGR</sequence>
<evidence type="ECO:0000256" key="1">
    <source>
        <dbReference type="SAM" id="MobiDB-lite"/>
    </source>
</evidence>